<protein>
    <recommendedName>
        <fullName evidence="2">C2H2-type domain-containing protein</fullName>
    </recommendedName>
</protein>
<dbReference type="InterPro" id="IPR013087">
    <property type="entry name" value="Znf_C2H2_type"/>
</dbReference>
<accession>A0A1C7N6P5</accession>
<keyword evidence="4" id="KW-1185">Reference proteome</keyword>
<gene>
    <name evidence="3" type="ORF">A0J61_07131</name>
</gene>
<dbReference type="PROSITE" id="PS50157">
    <property type="entry name" value="ZINC_FINGER_C2H2_2"/>
    <property type="match status" value="1"/>
</dbReference>
<keyword evidence="1" id="KW-0862">Zinc</keyword>
<dbReference type="OrthoDB" id="2283484at2759"/>
<feature type="domain" description="C2H2-type" evidence="2">
    <location>
        <begin position="54"/>
        <end position="79"/>
    </location>
</feature>
<comment type="caution">
    <text evidence="3">The sequence shown here is derived from an EMBL/GenBank/DDBJ whole genome shotgun (WGS) entry which is preliminary data.</text>
</comment>
<dbReference type="InParanoid" id="A0A1C7N6P5"/>
<evidence type="ECO:0000259" key="2">
    <source>
        <dbReference type="PROSITE" id="PS50157"/>
    </source>
</evidence>
<dbReference type="GO" id="GO:0008270">
    <property type="term" value="F:zinc ion binding"/>
    <property type="evidence" value="ECO:0007669"/>
    <property type="project" value="UniProtKB-KW"/>
</dbReference>
<reference evidence="3 4" key="1">
    <citation type="submission" date="2016-03" db="EMBL/GenBank/DDBJ databases">
        <title>Choanephora cucurbitarum.</title>
        <authorList>
            <person name="Min B."/>
            <person name="Park H."/>
            <person name="Park J.-H."/>
            <person name="Shin H.-D."/>
            <person name="Choi I.-G."/>
        </authorList>
    </citation>
    <scope>NUCLEOTIDE SEQUENCE [LARGE SCALE GENOMIC DNA]</scope>
    <source>
        <strain evidence="3 4">KUS-F28377</strain>
    </source>
</reference>
<name>A0A1C7N6P5_9FUNG</name>
<evidence type="ECO:0000313" key="4">
    <source>
        <dbReference type="Proteomes" id="UP000093000"/>
    </source>
</evidence>
<evidence type="ECO:0000313" key="3">
    <source>
        <dbReference type="EMBL" id="OBZ84825.1"/>
    </source>
</evidence>
<dbReference type="Proteomes" id="UP000093000">
    <property type="component" value="Unassembled WGS sequence"/>
</dbReference>
<sequence>MLASLSNTNHHHHIPYGWPLGETEEKIMTLATLQQQKEQEESNWRSLYQKRTAVRCQSCHRKFHSKGNLANHQQLYQHS</sequence>
<organism evidence="3 4">
    <name type="scientific">Choanephora cucurbitarum</name>
    <dbReference type="NCBI Taxonomy" id="101091"/>
    <lineage>
        <taxon>Eukaryota</taxon>
        <taxon>Fungi</taxon>
        <taxon>Fungi incertae sedis</taxon>
        <taxon>Mucoromycota</taxon>
        <taxon>Mucoromycotina</taxon>
        <taxon>Mucoromycetes</taxon>
        <taxon>Mucorales</taxon>
        <taxon>Mucorineae</taxon>
        <taxon>Choanephoraceae</taxon>
        <taxon>Choanephoroideae</taxon>
        <taxon>Choanephora</taxon>
    </lineage>
</organism>
<dbReference type="PROSITE" id="PS00028">
    <property type="entry name" value="ZINC_FINGER_C2H2_1"/>
    <property type="match status" value="1"/>
</dbReference>
<keyword evidence="1" id="KW-0479">Metal-binding</keyword>
<keyword evidence="1" id="KW-0863">Zinc-finger</keyword>
<dbReference type="EMBL" id="LUGH01000465">
    <property type="protein sequence ID" value="OBZ84825.1"/>
    <property type="molecule type" value="Genomic_DNA"/>
</dbReference>
<dbReference type="AlphaFoldDB" id="A0A1C7N6P5"/>
<proteinExistence type="predicted"/>
<evidence type="ECO:0000256" key="1">
    <source>
        <dbReference type="PROSITE-ProRule" id="PRU00042"/>
    </source>
</evidence>